<feature type="transmembrane region" description="Helical" evidence="1">
    <location>
        <begin position="26"/>
        <end position="50"/>
    </location>
</feature>
<evidence type="ECO:0000313" key="3">
    <source>
        <dbReference type="Proteomes" id="UP000326178"/>
    </source>
</evidence>
<keyword evidence="3" id="KW-1185">Reference proteome</keyword>
<reference evidence="2 3" key="1">
    <citation type="submission" date="2017-09" db="EMBL/GenBank/DDBJ databases">
        <authorList>
            <person name="Lee N."/>
            <person name="Cho B.-K."/>
        </authorList>
    </citation>
    <scope>NUCLEOTIDE SEQUENCE [LARGE SCALE GENOMIC DNA]</scope>
    <source>
        <strain evidence="2 3">ATCC 12769</strain>
    </source>
</reference>
<keyword evidence="1" id="KW-0812">Transmembrane</keyword>
<proteinExistence type="predicted"/>
<evidence type="ECO:0000256" key="1">
    <source>
        <dbReference type="SAM" id="Phobius"/>
    </source>
</evidence>
<feature type="transmembrane region" description="Helical" evidence="1">
    <location>
        <begin position="105"/>
        <end position="126"/>
    </location>
</feature>
<sequence>MPVVLREAWATLVPDPRDRHGPLPPLMLALTVVTGLVDAFSYLLLGHVFVANMTGNVVFGGFAIAGAPGFSLLASVVALLSFAAGAFSGGAAVRAARTHRGRQLLYALLAETAFVTAAMVVTLVSGGPWTGAVRFTLVALLGVGLGVQNAAARALAVPDLKTTVLTLTITGAAADSRFAKGPGSRAGRRLLSAAAMMLGALCGALAVLHDLPAVPLSAAVALLAVACACAALLARSDAPWTRPPGA</sequence>
<feature type="transmembrane region" description="Helical" evidence="1">
    <location>
        <begin position="214"/>
        <end position="234"/>
    </location>
</feature>
<protein>
    <submittedName>
        <fullName evidence="2">DUF1275 domain-containing protein</fullName>
    </submittedName>
</protein>
<feature type="transmembrane region" description="Helical" evidence="1">
    <location>
        <begin position="190"/>
        <end position="208"/>
    </location>
</feature>
<dbReference type="OrthoDB" id="4272751at2"/>
<feature type="transmembrane region" description="Helical" evidence="1">
    <location>
        <begin position="70"/>
        <end position="93"/>
    </location>
</feature>
<accession>A0A5J6F8E5</accession>
<dbReference type="RefSeq" id="WP_150486545.1">
    <property type="nucleotide sequence ID" value="NZ_BMUV01000018.1"/>
</dbReference>
<organism evidence="2 3">
    <name type="scientific">Streptomyces nitrosporeus</name>
    <dbReference type="NCBI Taxonomy" id="28894"/>
    <lineage>
        <taxon>Bacteria</taxon>
        <taxon>Bacillati</taxon>
        <taxon>Actinomycetota</taxon>
        <taxon>Actinomycetes</taxon>
        <taxon>Kitasatosporales</taxon>
        <taxon>Streptomycetaceae</taxon>
        <taxon>Streptomyces</taxon>
    </lineage>
</organism>
<dbReference type="EMBL" id="CP023702">
    <property type="protein sequence ID" value="QEU71180.1"/>
    <property type="molecule type" value="Genomic_DNA"/>
</dbReference>
<dbReference type="PANTHER" id="PTHR37314">
    <property type="entry name" value="SLR0142 PROTEIN"/>
    <property type="match status" value="1"/>
</dbReference>
<feature type="transmembrane region" description="Helical" evidence="1">
    <location>
        <begin position="132"/>
        <end position="151"/>
    </location>
</feature>
<dbReference type="Pfam" id="PF06912">
    <property type="entry name" value="DUF1275"/>
    <property type="match status" value="1"/>
</dbReference>
<keyword evidence="1" id="KW-0472">Membrane</keyword>
<name>A0A5J6F8E5_9ACTN</name>
<dbReference type="InterPro" id="IPR010699">
    <property type="entry name" value="DUF1275"/>
</dbReference>
<evidence type="ECO:0000313" key="2">
    <source>
        <dbReference type="EMBL" id="QEU71180.1"/>
    </source>
</evidence>
<dbReference type="Proteomes" id="UP000326178">
    <property type="component" value="Chromosome"/>
</dbReference>
<dbReference type="KEGG" id="snk:CP967_03715"/>
<dbReference type="AlphaFoldDB" id="A0A5J6F8E5"/>
<keyword evidence="1" id="KW-1133">Transmembrane helix</keyword>
<gene>
    <name evidence="2" type="ORF">CP967_03715</name>
</gene>
<dbReference type="PANTHER" id="PTHR37314:SF4">
    <property type="entry name" value="UPF0700 TRANSMEMBRANE PROTEIN YOAK"/>
    <property type="match status" value="1"/>
</dbReference>